<evidence type="ECO:0000256" key="1">
    <source>
        <dbReference type="ARBA" id="ARBA00023125"/>
    </source>
</evidence>
<dbReference type="RefSeq" id="WP_142104044.1">
    <property type="nucleotide sequence ID" value="NZ_VFPH01000002.1"/>
</dbReference>
<comment type="caution">
    <text evidence="3">The sequence shown here is derived from an EMBL/GenBank/DDBJ whole genome shotgun (WGS) entry which is preliminary data.</text>
</comment>
<dbReference type="GO" id="GO:0003677">
    <property type="term" value="F:DNA binding"/>
    <property type="evidence" value="ECO:0007669"/>
    <property type="project" value="UniProtKB-KW"/>
</dbReference>
<proteinExistence type="predicted"/>
<dbReference type="InterPro" id="IPR000551">
    <property type="entry name" value="MerR-type_HTH_dom"/>
</dbReference>
<dbReference type="PRINTS" id="PR00040">
    <property type="entry name" value="HTHMERR"/>
</dbReference>
<dbReference type="PROSITE" id="PS50937">
    <property type="entry name" value="HTH_MERR_2"/>
    <property type="match status" value="1"/>
</dbReference>
<name>A0A543FTL9_9PSEU</name>
<dbReference type="SUPFAM" id="SSF46955">
    <property type="entry name" value="Putative DNA-binding domain"/>
    <property type="match status" value="1"/>
</dbReference>
<dbReference type="Gene3D" id="1.10.1660.10">
    <property type="match status" value="1"/>
</dbReference>
<dbReference type="SMART" id="SM00422">
    <property type="entry name" value="HTH_MERR"/>
    <property type="match status" value="1"/>
</dbReference>
<organism evidence="3 4">
    <name type="scientific">Pseudonocardia cypriaca</name>
    <dbReference type="NCBI Taxonomy" id="882449"/>
    <lineage>
        <taxon>Bacteria</taxon>
        <taxon>Bacillati</taxon>
        <taxon>Actinomycetota</taxon>
        <taxon>Actinomycetes</taxon>
        <taxon>Pseudonocardiales</taxon>
        <taxon>Pseudonocardiaceae</taxon>
        <taxon>Pseudonocardia</taxon>
    </lineage>
</organism>
<sequence>MTASVDAALDRLKRQDAAVPAPDDTLTIAEMAERTGVSAHTLRYYERIGLLSVARDAAGYRVYTAGDYARVVFLNRLRMTGMSIRDLQGYIALVAEGEATVPERLQMMLAHREAVRAQIQELTFALETIEFKIAAYGGHAQP</sequence>
<dbReference type="Pfam" id="PF13411">
    <property type="entry name" value="MerR_1"/>
    <property type="match status" value="1"/>
</dbReference>
<dbReference type="EMBL" id="VFPH01000002">
    <property type="protein sequence ID" value="TQM37188.1"/>
    <property type="molecule type" value="Genomic_DNA"/>
</dbReference>
<dbReference type="InterPro" id="IPR047057">
    <property type="entry name" value="MerR_fam"/>
</dbReference>
<dbReference type="AlphaFoldDB" id="A0A543FTL9"/>
<dbReference type="PROSITE" id="PS00552">
    <property type="entry name" value="HTH_MERR_1"/>
    <property type="match status" value="1"/>
</dbReference>
<dbReference type="PANTHER" id="PTHR30204">
    <property type="entry name" value="REDOX-CYCLING DRUG-SENSING TRANSCRIPTIONAL ACTIVATOR SOXR"/>
    <property type="match status" value="1"/>
</dbReference>
<feature type="domain" description="HTH merR-type" evidence="2">
    <location>
        <begin position="25"/>
        <end position="93"/>
    </location>
</feature>
<dbReference type="CDD" id="cd01109">
    <property type="entry name" value="HTH_YyaN"/>
    <property type="match status" value="1"/>
</dbReference>
<dbReference type="PANTHER" id="PTHR30204:SF98">
    <property type="entry name" value="HTH-TYPE TRANSCRIPTIONAL REGULATOR ADHR"/>
    <property type="match status" value="1"/>
</dbReference>
<dbReference type="InterPro" id="IPR009061">
    <property type="entry name" value="DNA-bd_dom_put_sf"/>
</dbReference>
<protein>
    <submittedName>
        <fullName evidence="3">MerR family transcriptional regulator</fullName>
    </submittedName>
</protein>
<dbReference type="Proteomes" id="UP000319818">
    <property type="component" value="Unassembled WGS sequence"/>
</dbReference>
<evidence type="ECO:0000313" key="4">
    <source>
        <dbReference type="Proteomes" id="UP000319818"/>
    </source>
</evidence>
<keyword evidence="1" id="KW-0238">DNA-binding</keyword>
<gene>
    <name evidence="3" type="ORF">FB388_4395</name>
</gene>
<keyword evidence="4" id="KW-1185">Reference proteome</keyword>
<reference evidence="3 4" key="1">
    <citation type="submission" date="2019-06" db="EMBL/GenBank/DDBJ databases">
        <title>Sequencing the genomes of 1000 actinobacteria strains.</title>
        <authorList>
            <person name="Klenk H.-P."/>
        </authorList>
    </citation>
    <scope>NUCLEOTIDE SEQUENCE [LARGE SCALE GENOMIC DNA]</scope>
    <source>
        <strain evidence="3 4">DSM 45511</strain>
    </source>
</reference>
<evidence type="ECO:0000313" key="3">
    <source>
        <dbReference type="EMBL" id="TQM37188.1"/>
    </source>
</evidence>
<dbReference type="OrthoDB" id="9802039at2"/>
<accession>A0A543FTL9</accession>
<evidence type="ECO:0000259" key="2">
    <source>
        <dbReference type="PROSITE" id="PS50937"/>
    </source>
</evidence>
<dbReference type="GO" id="GO:0003700">
    <property type="term" value="F:DNA-binding transcription factor activity"/>
    <property type="evidence" value="ECO:0007669"/>
    <property type="project" value="InterPro"/>
</dbReference>